<dbReference type="Pfam" id="PF00460">
    <property type="entry name" value="Flg_bb_rod"/>
    <property type="match status" value="1"/>
</dbReference>
<dbReference type="Proteomes" id="UP000199158">
    <property type="component" value="Unassembled WGS sequence"/>
</dbReference>
<dbReference type="STRING" id="474960.SAMN05216180_0892"/>
<feature type="domain" description="Flagellar basal body rod protein N-terminal" evidence="7">
    <location>
        <begin position="17"/>
        <end position="38"/>
    </location>
</feature>
<dbReference type="AlphaFoldDB" id="A0A1H7ZTT0"/>
<dbReference type="PIRSF" id="PIRSF002889">
    <property type="entry name" value="Rod_FlgB"/>
    <property type="match status" value="1"/>
</dbReference>
<evidence type="ECO:0000256" key="5">
    <source>
        <dbReference type="ARBA" id="ARBA00024934"/>
    </source>
</evidence>
<proteinExistence type="inferred from homology"/>
<evidence type="ECO:0000256" key="2">
    <source>
        <dbReference type="ARBA" id="ARBA00009677"/>
    </source>
</evidence>
<dbReference type="InterPro" id="IPR006300">
    <property type="entry name" value="FlgB"/>
</dbReference>
<evidence type="ECO:0000259" key="7">
    <source>
        <dbReference type="Pfam" id="PF00460"/>
    </source>
</evidence>
<evidence type="ECO:0000256" key="6">
    <source>
        <dbReference type="PIRNR" id="PIRNR002889"/>
    </source>
</evidence>
<comment type="function">
    <text evidence="5 6">Structural component of flagellum, the bacterial motility apparatus. Part of the rod structure of flagellar basal body.</text>
</comment>
<keyword evidence="4 6" id="KW-0975">Bacterial flagellum</keyword>
<comment type="subunit">
    <text evidence="6">The basal body constitutes a major portion of the flagellar organelle and consists of a number of rings mounted on a central rod.</text>
</comment>
<dbReference type="GO" id="GO:0030694">
    <property type="term" value="C:bacterial-type flagellum basal body, rod"/>
    <property type="evidence" value="ECO:0007669"/>
    <property type="project" value="InterPro"/>
</dbReference>
<dbReference type="RefSeq" id="WP_092752046.1">
    <property type="nucleotide sequence ID" value="NZ_FOCG01000001.1"/>
</dbReference>
<dbReference type="PANTHER" id="PTHR30435">
    <property type="entry name" value="FLAGELLAR PROTEIN"/>
    <property type="match status" value="1"/>
</dbReference>
<keyword evidence="8" id="KW-0966">Cell projection</keyword>
<protein>
    <recommendedName>
        <fullName evidence="3 6">Flagellar basal body rod protein FlgB</fullName>
    </recommendedName>
</protein>
<evidence type="ECO:0000256" key="4">
    <source>
        <dbReference type="ARBA" id="ARBA00023143"/>
    </source>
</evidence>
<comment type="subcellular location">
    <subcellularLocation>
        <location evidence="1 6">Bacterial flagellum basal body</location>
    </subcellularLocation>
</comment>
<evidence type="ECO:0000313" key="8">
    <source>
        <dbReference type="EMBL" id="SEM61835.1"/>
    </source>
</evidence>
<dbReference type="GO" id="GO:0071978">
    <property type="term" value="P:bacterial-type flagellum-dependent swarming motility"/>
    <property type="evidence" value="ECO:0007669"/>
    <property type="project" value="TreeGrafter"/>
</dbReference>
<sequence>MLYNNIEFKAMQSSLDALWMKQRVISDNISNYETPGYKAKTVTFQNVLSDAVRSEGGKGKYHFQATVDANSDTSSRPDGNNVNMEKETIELWKTYAQYSYLSQKMTGQFKNIRYVINQAMK</sequence>
<dbReference type="PANTHER" id="PTHR30435:SF12">
    <property type="entry name" value="FLAGELLAR BASAL BODY ROD PROTEIN FLGB"/>
    <property type="match status" value="1"/>
</dbReference>
<dbReference type="InterPro" id="IPR001444">
    <property type="entry name" value="Flag_bb_rod_N"/>
</dbReference>
<evidence type="ECO:0000313" key="9">
    <source>
        <dbReference type="Proteomes" id="UP000199158"/>
    </source>
</evidence>
<comment type="similarity">
    <text evidence="2 6">Belongs to the flagella basal body rod proteins family.</text>
</comment>
<keyword evidence="8" id="KW-0969">Cilium</keyword>
<evidence type="ECO:0000256" key="1">
    <source>
        <dbReference type="ARBA" id="ARBA00004117"/>
    </source>
</evidence>
<reference evidence="8 9" key="1">
    <citation type="submission" date="2016-10" db="EMBL/GenBank/DDBJ databases">
        <authorList>
            <person name="de Groot N.N."/>
        </authorList>
    </citation>
    <scope>NUCLEOTIDE SEQUENCE [LARGE SCALE GENOMIC DNA]</scope>
    <source>
        <strain evidence="8 9">CGMCC 1.5070</strain>
    </source>
</reference>
<dbReference type="OrthoDB" id="9792068at2"/>
<keyword evidence="9" id="KW-1185">Reference proteome</keyword>
<dbReference type="EMBL" id="FOCG01000001">
    <property type="protein sequence ID" value="SEM61835.1"/>
    <property type="molecule type" value="Genomic_DNA"/>
</dbReference>
<organism evidence="8 9">
    <name type="scientific">Hydrogenoanaerobacterium saccharovorans</name>
    <dbReference type="NCBI Taxonomy" id="474960"/>
    <lineage>
        <taxon>Bacteria</taxon>
        <taxon>Bacillati</taxon>
        <taxon>Bacillota</taxon>
        <taxon>Clostridia</taxon>
        <taxon>Eubacteriales</taxon>
        <taxon>Oscillospiraceae</taxon>
        <taxon>Hydrogenoanaerobacterium</taxon>
    </lineage>
</organism>
<name>A0A1H7ZTT0_9FIRM</name>
<evidence type="ECO:0000256" key="3">
    <source>
        <dbReference type="ARBA" id="ARBA00014376"/>
    </source>
</evidence>
<accession>A0A1H7ZTT0</accession>
<gene>
    <name evidence="8" type="ORF">SAMN05216180_0892</name>
</gene>
<dbReference type="NCBIfam" id="TIGR01396">
    <property type="entry name" value="FlgB"/>
    <property type="match status" value="1"/>
</dbReference>
<keyword evidence="8" id="KW-0282">Flagellum</keyword>